<evidence type="ECO:0000256" key="4">
    <source>
        <dbReference type="ARBA" id="ARBA00022833"/>
    </source>
</evidence>
<dbReference type="OrthoDB" id="9790889at2"/>
<dbReference type="STRING" id="1122214.Mame_02547"/>
<keyword evidence="4" id="KW-0862">Zinc</keyword>
<protein>
    <submittedName>
        <fullName evidence="7">LigB family dioxygenase</fullName>
    </submittedName>
</protein>
<dbReference type="InterPro" id="IPR004183">
    <property type="entry name" value="Xdiol_dOase_suB"/>
</dbReference>
<evidence type="ECO:0000313" key="8">
    <source>
        <dbReference type="Proteomes" id="UP000191135"/>
    </source>
</evidence>
<dbReference type="SUPFAM" id="SSF53213">
    <property type="entry name" value="LigB-like"/>
    <property type="match status" value="1"/>
</dbReference>
<dbReference type="PIRSF" id="PIRSF006157">
    <property type="entry name" value="Doxgns_DODA"/>
    <property type="match status" value="1"/>
</dbReference>
<dbReference type="RefSeq" id="WP_018066964.1">
    <property type="nucleotide sequence ID" value="NZ_AQWH01000030.1"/>
</dbReference>
<proteinExistence type="inferred from homology"/>
<dbReference type="Gene3D" id="3.40.830.10">
    <property type="entry name" value="LigB-like"/>
    <property type="match status" value="1"/>
</dbReference>
<keyword evidence="7" id="KW-0223">Dioxygenase</keyword>
<evidence type="ECO:0000256" key="5">
    <source>
        <dbReference type="ARBA" id="ARBA00023002"/>
    </source>
</evidence>
<dbReference type="EMBL" id="CP020330">
    <property type="protein sequence ID" value="AQZ51874.1"/>
    <property type="molecule type" value="Genomic_DNA"/>
</dbReference>
<feature type="domain" description="Extradiol ring-cleavage dioxygenase class III enzyme subunit B" evidence="6">
    <location>
        <begin position="46"/>
        <end position="259"/>
    </location>
</feature>
<comment type="cofactor">
    <cofactor evidence="1">
        <name>Zn(2+)</name>
        <dbReference type="ChEBI" id="CHEBI:29105"/>
    </cofactor>
</comment>
<organism evidence="7 8">
    <name type="scientific">Martelella mediterranea DSM 17316</name>
    <dbReference type="NCBI Taxonomy" id="1122214"/>
    <lineage>
        <taxon>Bacteria</taxon>
        <taxon>Pseudomonadati</taxon>
        <taxon>Pseudomonadota</taxon>
        <taxon>Alphaproteobacteria</taxon>
        <taxon>Hyphomicrobiales</taxon>
        <taxon>Aurantimonadaceae</taxon>
        <taxon>Martelella</taxon>
    </lineage>
</organism>
<gene>
    <name evidence="7" type="ORF">Mame_02547</name>
</gene>
<dbReference type="PANTHER" id="PTHR30096:SF0">
    <property type="entry name" value="4,5-DOPA DIOXYGENASE EXTRADIOL-LIKE PROTEIN"/>
    <property type="match status" value="1"/>
</dbReference>
<evidence type="ECO:0000313" key="7">
    <source>
        <dbReference type="EMBL" id="AQZ51874.1"/>
    </source>
</evidence>
<sequence>MSDKARLPVLFIPHGGGPWPFMHGTEGQLPDDDPWKELEIFLKGLDASLGRRPKAVLVISAHWEKVDRLTVSTAAKPPMLFDYYGFPPHTYQLDYPAPGAPFIAEHVRDVLREAGIETAADSERGFDHGVFIPFMMIYPHADVPIIMMSLDPDLSAETHFRIGQALERLRDEDILIVGSGLSYHNMRMFRRRDADHEQAAARFDDWLTEAVAIENPVARAERLAAWKDNPDARAAHVPDHDHLVPVFAAAGAAGPDAGERIFRGEYLGKPYSAYRFG</sequence>
<dbReference type="PANTHER" id="PTHR30096">
    <property type="entry name" value="4,5-DOPA DIOXYGENASE EXTRADIOL-LIKE PROTEIN"/>
    <property type="match status" value="1"/>
</dbReference>
<name>A0A1U9Z2I9_9HYPH</name>
<evidence type="ECO:0000256" key="1">
    <source>
        <dbReference type="ARBA" id="ARBA00001947"/>
    </source>
</evidence>
<comment type="similarity">
    <text evidence="2">Belongs to the DODA-type extradiol aromatic ring-opening dioxygenase family.</text>
</comment>
<dbReference type="eggNOG" id="COG3384">
    <property type="taxonomic scope" value="Bacteria"/>
</dbReference>
<evidence type="ECO:0000256" key="2">
    <source>
        <dbReference type="ARBA" id="ARBA00007581"/>
    </source>
</evidence>
<evidence type="ECO:0000259" key="6">
    <source>
        <dbReference type="Pfam" id="PF02900"/>
    </source>
</evidence>
<dbReference type="Pfam" id="PF02900">
    <property type="entry name" value="LigB"/>
    <property type="match status" value="1"/>
</dbReference>
<keyword evidence="3" id="KW-0479">Metal-binding</keyword>
<dbReference type="GO" id="GO:0008198">
    <property type="term" value="F:ferrous iron binding"/>
    <property type="evidence" value="ECO:0007669"/>
    <property type="project" value="InterPro"/>
</dbReference>
<accession>A0A1U9Z2I9</accession>
<reference evidence="7 8" key="1">
    <citation type="submission" date="2017-03" db="EMBL/GenBank/DDBJ databases">
        <title>Foreign affairs: Plasmid Transfer between Roseobacters and Rhizobia.</title>
        <authorList>
            <person name="Bartling P."/>
            <person name="Bunk B."/>
            <person name="Overmann J."/>
            <person name="Brinkmann H."/>
            <person name="Petersen J."/>
        </authorList>
    </citation>
    <scope>NUCLEOTIDE SEQUENCE [LARGE SCALE GENOMIC DNA]</scope>
    <source>
        <strain evidence="7 8">MACL11</strain>
    </source>
</reference>
<evidence type="ECO:0000256" key="3">
    <source>
        <dbReference type="ARBA" id="ARBA00022723"/>
    </source>
</evidence>
<dbReference type="KEGG" id="mmed:Mame_02547"/>
<dbReference type="AlphaFoldDB" id="A0A1U9Z2I9"/>
<dbReference type="InterPro" id="IPR014436">
    <property type="entry name" value="Extradiol_dOase_DODA"/>
</dbReference>
<dbReference type="Proteomes" id="UP000191135">
    <property type="component" value="Chromosome"/>
</dbReference>
<dbReference type="GO" id="GO:0008270">
    <property type="term" value="F:zinc ion binding"/>
    <property type="evidence" value="ECO:0007669"/>
    <property type="project" value="InterPro"/>
</dbReference>
<keyword evidence="8" id="KW-1185">Reference proteome</keyword>
<dbReference type="GO" id="GO:0016702">
    <property type="term" value="F:oxidoreductase activity, acting on single donors with incorporation of molecular oxygen, incorporation of two atoms of oxygen"/>
    <property type="evidence" value="ECO:0007669"/>
    <property type="project" value="UniProtKB-ARBA"/>
</dbReference>
<keyword evidence="5" id="KW-0560">Oxidoreductase</keyword>
<dbReference type="CDD" id="cd07363">
    <property type="entry name" value="45_DOPA_Dioxygenase"/>
    <property type="match status" value="1"/>
</dbReference>